<dbReference type="GO" id="GO:0055085">
    <property type="term" value="P:transmembrane transport"/>
    <property type="evidence" value="ECO:0007669"/>
    <property type="project" value="InterPro"/>
</dbReference>
<dbReference type="EMBL" id="PNIN01000077">
    <property type="protein sequence ID" value="PMP69320.1"/>
    <property type="molecule type" value="Genomic_DNA"/>
</dbReference>
<dbReference type="InterPro" id="IPR003593">
    <property type="entry name" value="AAA+_ATPase"/>
</dbReference>
<protein>
    <submittedName>
        <fullName evidence="5">LPS export ABC transporter ATP-binding protein</fullName>
    </submittedName>
</protein>
<evidence type="ECO:0000256" key="2">
    <source>
        <dbReference type="ARBA" id="ARBA00022741"/>
    </source>
</evidence>
<dbReference type="SMART" id="SM00382">
    <property type="entry name" value="AAA"/>
    <property type="match status" value="1"/>
</dbReference>
<dbReference type="AlphaFoldDB" id="A0A2J6WG79"/>
<dbReference type="InterPro" id="IPR051120">
    <property type="entry name" value="ABC_AA/LPS_Transport"/>
</dbReference>
<dbReference type="PROSITE" id="PS50893">
    <property type="entry name" value="ABC_TRANSPORTER_2"/>
    <property type="match status" value="1"/>
</dbReference>
<evidence type="ECO:0000313" key="6">
    <source>
        <dbReference type="Proteomes" id="UP000242881"/>
    </source>
</evidence>
<dbReference type="GO" id="GO:0016887">
    <property type="term" value="F:ATP hydrolysis activity"/>
    <property type="evidence" value="ECO:0007669"/>
    <property type="project" value="InterPro"/>
</dbReference>
<comment type="caution">
    <text evidence="5">The sequence shown here is derived from an EMBL/GenBank/DDBJ whole genome shotgun (WGS) entry which is preliminary data.</text>
</comment>
<reference evidence="5 6" key="1">
    <citation type="submission" date="2018-01" db="EMBL/GenBank/DDBJ databases">
        <title>Metagenomic assembled genomes from two thermal pools in the Uzon Caldera, Kamchatka, Russia.</title>
        <authorList>
            <person name="Wilkins L."/>
            <person name="Ettinger C."/>
        </authorList>
    </citation>
    <scope>NUCLEOTIDE SEQUENCE [LARGE SCALE GENOMIC DNA]</scope>
    <source>
        <strain evidence="5">ZAV-05</strain>
    </source>
</reference>
<feature type="domain" description="ABC transporter" evidence="4">
    <location>
        <begin position="3"/>
        <end position="235"/>
    </location>
</feature>
<sequence length="239" mass="27077">MGIRTKNLKKIYKKRTVVNNVSIEVKEGEVVGLLGPNGAGKTTTFYMVVGIVNPDEGNIYFDDEDITELPIYIRAKKGISYLPQESSIFRKMTVYDNIYASLEINFRDKTYIRDRVEELISDFNLTKVKDSMGFSLSGGERRRVEIARCLATNPKIILLDEPFAGIDPISVVDIQKMIHKLKNMGIGVLITDHNVRETLKITERAYILTDGEVLAEGEPELIVKNPEVVRRYLGEDFSL</sequence>
<dbReference type="SUPFAM" id="SSF52540">
    <property type="entry name" value="P-loop containing nucleoside triphosphate hydrolases"/>
    <property type="match status" value="1"/>
</dbReference>
<gene>
    <name evidence="5" type="primary">lptB</name>
    <name evidence="5" type="ORF">C0187_07400</name>
</gene>
<dbReference type="Pfam" id="PF00005">
    <property type="entry name" value="ABC_tran"/>
    <property type="match status" value="1"/>
</dbReference>
<dbReference type="PROSITE" id="PS00211">
    <property type="entry name" value="ABC_TRANSPORTER_1"/>
    <property type="match status" value="1"/>
</dbReference>
<dbReference type="PANTHER" id="PTHR45772:SF10">
    <property type="entry name" value="LIPOPOLYSACCHARIDE EXPORT SYSTEM ATP-BINDING PROTEIN LPTB"/>
    <property type="match status" value="1"/>
</dbReference>
<keyword evidence="3 5" id="KW-0067">ATP-binding</keyword>
<keyword evidence="1" id="KW-0813">Transport</keyword>
<organism evidence="5 6">
    <name type="scientific">Calditerrivibrio nitroreducens</name>
    <dbReference type="NCBI Taxonomy" id="477976"/>
    <lineage>
        <taxon>Bacteria</taxon>
        <taxon>Pseudomonadati</taxon>
        <taxon>Deferribacterota</taxon>
        <taxon>Deferribacteres</taxon>
        <taxon>Deferribacterales</taxon>
        <taxon>Calditerrivibrionaceae</taxon>
    </lineage>
</organism>
<dbReference type="CDD" id="cd03218">
    <property type="entry name" value="ABC_YhbG"/>
    <property type="match status" value="1"/>
</dbReference>
<evidence type="ECO:0000256" key="1">
    <source>
        <dbReference type="ARBA" id="ARBA00022448"/>
    </source>
</evidence>
<name>A0A2J6WG79_9BACT</name>
<proteinExistence type="predicted"/>
<evidence type="ECO:0000256" key="3">
    <source>
        <dbReference type="ARBA" id="ARBA00022840"/>
    </source>
</evidence>
<dbReference type="InterPro" id="IPR027417">
    <property type="entry name" value="P-loop_NTPase"/>
</dbReference>
<keyword evidence="2" id="KW-0547">Nucleotide-binding</keyword>
<dbReference type="NCBIfam" id="TIGR04406">
    <property type="entry name" value="LPS_export_lptB"/>
    <property type="match status" value="1"/>
</dbReference>
<dbReference type="GO" id="GO:0005524">
    <property type="term" value="F:ATP binding"/>
    <property type="evidence" value="ECO:0007669"/>
    <property type="project" value="UniProtKB-KW"/>
</dbReference>
<accession>A0A2J6WG79</accession>
<dbReference type="GO" id="GO:0043190">
    <property type="term" value="C:ATP-binding cassette (ABC) transporter complex"/>
    <property type="evidence" value="ECO:0007669"/>
    <property type="project" value="InterPro"/>
</dbReference>
<evidence type="ECO:0000259" key="4">
    <source>
        <dbReference type="PROSITE" id="PS50893"/>
    </source>
</evidence>
<dbReference type="FunFam" id="3.40.50.300:FF:000151">
    <property type="entry name" value="Lipopolysaccharide ABC transporter ATP-binding protein"/>
    <property type="match status" value="1"/>
</dbReference>
<evidence type="ECO:0000313" key="5">
    <source>
        <dbReference type="EMBL" id="PMP69320.1"/>
    </source>
</evidence>
<dbReference type="Gene3D" id="3.40.50.300">
    <property type="entry name" value="P-loop containing nucleotide triphosphate hydrolases"/>
    <property type="match status" value="1"/>
</dbReference>
<dbReference type="Proteomes" id="UP000242881">
    <property type="component" value="Unassembled WGS sequence"/>
</dbReference>
<dbReference type="InterPro" id="IPR003439">
    <property type="entry name" value="ABC_transporter-like_ATP-bd"/>
</dbReference>
<dbReference type="PANTHER" id="PTHR45772">
    <property type="entry name" value="CONSERVED COMPONENT OF ABC TRANSPORTER FOR NATURAL AMINO ACIDS-RELATED"/>
    <property type="match status" value="1"/>
</dbReference>
<dbReference type="InterPro" id="IPR017871">
    <property type="entry name" value="ABC_transporter-like_CS"/>
</dbReference>
<dbReference type="InterPro" id="IPR030921">
    <property type="entry name" value="LPS_export_LptB"/>
</dbReference>